<evidence type="ECO:0000313" key="11">
    <source>
        <dbReference type="EMBL" id="MST72020.1"/>
    </source>
</evidence>
<dbReference type="EC" id="1.1.1.35" evidence="11"/>
<feature type="domain" description="3-hydroxyacyl-CoA dehydrogenase C-terminal" evidence="9">
    <location>
        <begin position="216"/>
        <end position="316"/>
    </location>
</feature>
<keyword evidence="5" id="KW-0520">NAD</keyword>
<keyword evidence="12" id="KW-1185">Reference proteome</keyword>
<comment type="pathway">
    <text evidence="2">Lipid metabolism; butanoate metabolism.</text>
</comment>
<dbReference type="Proteomes" id="UP000469325">
    <property type="component" value="Unassembled WGS sequence"/>
</dbReference>
<dbReference type="PANTHER" id="PTHR43561">
    <property type="match status" value="1"/>
</dbReference>
<sequence length="324" mass="36268">MDISDVKRVTIAGCGTEGSQISSMVAYKGFETTVWLRSEASVERAKPRLQAVRRQILAALDAWKADRSQYCRGLSDDRDLTDEEIDQLKEQAGERLLHIRLVTDMDQAFGDADVVIECINEDPDQKRDFYERLSSHLPERTLLLTDSSTFLPSTFADSTGRPDRYMTLHFANQIWRNNLTELMRHDRTSDESFRLAEQFSHAIGMVPLKLNKEQPGYILNTLLIPWFKAALYLVATGVTDPATVDLCWELDTGATPDQTPFRKIDKVGLPLALKIISMQPGADDPTSPAGQMVSLLKGYVDEGKTGIAVGEGFYRYDADGNVVK</sequence>
<dbReference type="SUPFAM" id="SSF48179">
    <property type="entry name" value="6-phosphogluconate dehydrogenase C-terminal domain-like"/>
    <property type="match status" value="1"/>
</dbReference>
<evidence type="ECO:0000313" key="12">
    <source>
        <dbReference type="Proteomes" id="UP000469325"/>
    </source>
</evidence>
<dbReference type="Gene3D" id="3.40.50.720">
    <property type="entry name" value="NAD(P)-binding Rossmann-like Domain"/>
    <property type="match status" value="1"/>
</dbReference>
<dbReference type="InterPro" id="IPR036291">
    <property type="entry name" value="NAD(P)-bd_dom_sf"/>
</dbReference>
<comment type="catalytic activity">
    <reaction evidence="7">
        <text>a (3S)-3-hydroxyacyl-CoA + NAD(+) = a 3-oxoacyl-CoA + NADH + H(+)</text>
        <dbReference type="Rhea" id="RHEA:22432"/>
        <dbReference type="ChEBI" id="CHEBI:15378"/>
        <dbReference type="ChEBI" id="CHEBI:57318"/>
        <dbReference type="ChEBI" id="CHEBI:57540"/>
        <dbReference type="ChEBI" id="CHEBI:57945"/>
        <dbReference type="ChEBI" id="CHEBI:90726"/>
        <dbReference type="EC" id="1.1.1.35"/>
    </reaction>
</comment>
<dbReference type="Gene3D" id="1.10.1040.10">
    <property type="entry name" value="N-(1-d-carboxylethyl)-l-norvaline Dehydrogenase, domain 2"/>
    <property type="match status" value="1"/>
</dbReference>
<evidence type="ECO:0000256" key="2">
    <source>
        <dbReference type="ARBA" id="ARBA00005086"/>
    </source>
</evidence>
<reference evidence="11 12" key="1">
    <citation type="submission" date="2019-08" db="EMBL/GenBank/DDBJ databases">
        <title>In-depth cultivation of the pig gut microbiome towards novel bacterial diversity and tailored functional studies.</title>
        <authorList>
            <person name="Wylensek D."/>
            <person name="Hitch T.C.A."/>
            <person name="Clavel T."/>
        </authorList>
    </citation>
    <scope>NUCLEOTIDE SEQUENCE [LARGE SCALE GENOMIC DNA]</scope>
    <source>
        <strain evidence="11 12">CA-Schmier-601-WT-1</strain>
    </source>
</reference>
<evidence type="ECO:0000256" key="1">
    <source>
        <dbReference type="ARBA" id="ARBA00005005"/>
    </source>
</evidence>
<feature type="site" description="Important for catalytic activity" evidence="8">
    <location>
        <position position="169"/>
    </location>
</feature>
<protein>
    <submittedName>
        <fullName evidence="11">3-hydroxyacyl-CoA dehydrogenase</fullName>
        <ecNumber evidence="11">1.1.1.35</ecNumber>
    </submittedName>
</protein>
<dbReference type="GO" id="GO:0070403">
    <property type="term" value="F:NAD+ binding"/>
    <property type="evidence" value="ECO:0007669"/>
    <property type="project" value="InterPro"/>
</dbReference>
<dbReference type="PANTHER" id="PTHR43561:SF3">
    <property type="entry name" value="HYDROXYACYL-COENZYME A DEHYDROGENASE, MITOCHONDRIAL"/>
    <property type="match status" value="1"/>
</dbReference>
<keyword evidence="6" id="KW-0443">Lipid metabolism</keyword>
<evidence type="ECO:0000256" key="3">
    <source>
        <dbReference type="ARBA" id="ARBA00022832"/>
    </source>
</evidence>
<evidence type="ECO:0000256" key="4">
    <source>
        <dbReference type="ARBA" id="ARBA00023002"/>
    </source>
</evidence>
<name>A0A6N7X907_9ACTN</name>
<dbReference type="InterPro" id="IPR008927">
    <property type="entry name" value="6-PGluconate_DH-like_C_sf"/>
</dbReference>
<dbReference type="EMBL" id="VUNC01000001">
    <property type="protein sequence ID" value="MST72020.1"/>
    <property type="molecule type" value="Genomic_DNA"/>
</dbReference>
<keyword evidence="3" id="KW-0276">Fatty acid metabolism</keyword>
<dbReference type="Pfam" id="PF02737">
    <property type="entry name" value="3HCDH_N"/>
    <property type="match status" value="1"/>
</dbReference>
<dbReference type="NCBIfam" id="NF006143">
    <property type="entry name" value="PRK08293.1"/>
    <property type="match status" value="1"/>
</dbReference>
<evidence type="ECO:0000256" key="8">
    <source>
        <dbReference type="PIRSR" id="PIRSR000105-1"/>
    </source>
</evidence>
<comment type="pathway">
    <text evidence="1">Lipid metabolism; fatty acid beta-oxidation.</text>
</comment>
<keyword evidence="4 11" id="KW-0560">Oxidoreductase</keyword>
<gene>
    <name evidence="11" type="ORF">FYJ68_02690</name>
</gene>
<evidence type="ECO:0000259" key="10">
    <source>
        <dbReference type="Pfam" id="PF02737"/>
    </source>
</evidence>
<dbReference type="Pfam" id="PF00725">
    <property type="entry name" value="3HCDH"/>
    <property type="match status" value="1"/>
</dbReference>
<dbReference type="GO" id="GO:0006635">
    <property type="term" value="P:fatty acid beta-oxidation"/>
    <property type="evidence" value="ECO:0007669"/>
    <property type="project" value="TreeGrafter"/>
</dbReference>
<dbReference type="InterPro" id="IPR006108">
    <property type="entry name" value="3HC_DH_C"/>
</dbReference>
<accession>A0A6N7X907</accession>
<proteinExistence type="predicted"/>
<comment type="caution">
    <text evidence="11">The sequence shown here is derived from an EMBL/GenBank/DDBJ whole genome shotgun (WGS) entry which is preliminary data.</text>
</comment>
<dbReference type="InterPro" id="IPR022694">
    <property type="entry name" value="3-OHacyl-CoA_DH"/>
</dbReference>
<evidence type="ECO:0000256" key="6">
    <source>
        <dbReference type="ARBA" id="ARBA00023098"/>
    </source>
</evidence>
<feature type="domain" description="3-hydroxyacyl-CoA dehydrogenase NAD binding" evidence="10">
    <location>
        <begin position="9"/>
        <end position="212"/>
    </location>
</feature>
<evidence type="ECO:0000256" key="5">
    <source>
        <dbReference type="ARBA" id="ARBA00023027"/>
    </source>
</evidence>
<dbReference type="SUPFAM" id="SSF51735">
    <property type="entry name" value="NAD(P)-binding Rossmann-fold domains"/>
    <property type="match status" value="1"/>
</dbReference>
<dbReference type="PIRSF" id="PIRSF000105">
    <property type="entry name" value="HCDH"/>
    <property type="match status" value="1"/>
</dbReference>
<dbReference type="AlphaFoldDB" id="A0A6N7X907"/>
<dbReference type="RefSeq" id="WP_154433741.1">
    <property type="nucleotide sequence ID" value="NZ_VUNC01000001.1"/>
</dbReference>
<organism evidence="11 12">
    <name type="scientific">Olsenella porci</name>
    <dbReference type="NCBI Taxonomy" id="2652279"/>
    <lineage>
        <taxon>Bacteria</taxon>
        <taxon>Bacillati</taxon>
        <taxon>Actinomycetota</taxon>
        <taxon>Coriobacteriia</taxon>
        <taxon>Coriobacteriales</taxon>
        <taxon>Atopobiaceae</taxon>
        <taxon>Olsenella</taxon>
    </lineage>
</organism>
<dbReference type="GO" id="GO:0003857">
    <property type="term" value="F:(3S)-3-hydroxyacyl-CoA dehydrogenase (NAD+) activity"/>
    <property type="evidence" value="ECO:0007669"/>
    <property type="project" value="UniProtKB-EC"/>
</dbReference>
<dbReference type="InterPro" id="IPR052242">
    <property type="entry name" value="Mito_3-hydroxyacyl-CoA_DH"/>
</dbReference>
<evidence type="ECO:0000259" key="9">
    <source>
        <dbReference type="Pfam" id="PF00725"/>
    </source>
</evidence>
<evidence type="ECO:0000256" key="7">
    <source>
        <dbReference type="ARBA" id="ARBA00049556"/>
    </source>
</evidence>
<dbReference type="InterPro" id="IPR013328">
    <property type="entry name" value="6PGD_dom2"/>
</dbReference>
<dbReference type="InterPro" id="IPR006176">
    <property type="entry name" value="3-OHacyl-CoA_DH_NAD-bd"/>
</dbReference>